<dbReference type="PANTHER" id="PTHR12849:SF0">
    <property type="entry name" value="LARIAT DEBRANCHING ENZYME"/>
    <property type="match status" value="1"/>
</dbReference>
<dbReference type="GO" id="GO:0005634">
    <property type="term" value="C:nucleus"/>
    <property type="evidence" value="ECO:0007669"/>
    <property type="project" value="TreeGrafter"/>
</dbReference>
<dbReference type="InterPro" id="IPR007708">
    <property type="entry name" value="DBR1_C"/>
</dbReference>
<dbReference type="GO" id="GO:0008419">
    <property type="term" value="F:RNA lariat debranching enzyme activity"/>
    <property type="evidence" value="ECO:0007669"/>
    <property type="project" value="TreeGrafter"/>
</dbReference>
<accession>A0A915D102</accession>
<evidence type="ECO:0000259" key="1">
    <source>
        <dbReference type="SMART" id="SM01124"/>
    </source>
</evidence>
<dbReference type="AlphaFoldDB" id="A0A915D102"/>
<feature type="domain" description="Lariat debranching enzyme C-terminal" evidence="1">
    <location>
        <begin position="116"/>
        <end position="256"/>
    </location>
</feature>
<name>A0A915D102_9BILA</name>
<protein>
    <submittedName>
        <fullName evidence="3">Lariat debranching enzyme C-terminal domain-containing protein</fullName>
    </submittedName>
</protein>
<dbReference type="Proteomes" id="UP000887574">
    <property type="component" value="Unplaced"/>
</dbReference>
<dbReference type="SMART" id="SM01124">
    <property type="entry name" value="DBR1"/>
    <property type="match status" value="1"/>
</dbReference>
<reference evidence="3" key="1">
    <citation type="submission" date="2022-11" db="UniProtKB">
        <authorList>
            <consortium name="WormBaseParasite"/>
        </authorList>
    </citation>
    <scope>IDENTIFICATION</scope>
</reference>
<dbReference type="PANTHER" id="PTHR12849">
    <property type="entry name" value="RNA LARIAT DEBRANCHING ENZYME"/>
    <property type="match status" value="1"/>
</dbReference>
<keyword evidence="2" id="KW-1185">Reference proteome</keyword>
<evidence type="ECO:0000313" key="3">
    <source>
        <dbReference type="WBParaSite" id="jg14688"/>
    </source>
</evidence>
<dbReference type="WBParaSite" id="jg14688">
    <property type="protein sequence ID" value="jg14688"/>
    <property type="gene ID" value="jg14688"/>
</dbReference>
<evidence type="ECO:0000313" key="2">
    <source>
        <dbReference type="Proteomes" id="UP000887574"/>
    </source>
</evidence>
<sequence>MSELPNGGWVAPNIYYLGYASVVQFGGLRIAGLSGIYKGNDYDKAHFECPPFTNYSLVSAYHVRSVEVFRLKQLKKPDFEEASAANKDDVERNQLGNPATMNLLYDLRPNRWFSAHLHVKFTAEFLALDKPLPRRQFLECLDVPMQDEAALELSYDPTWLAILKNTDHLTQLSDKKSYMPGRNAGSSERYDFRPTKQELDEVATLFNNDFRIPSNFCQTAPPEQKPFAKRRDPPSLYYRNPQSTVFCEKLGIKDLNFMMCQSIPPGSLGVPYCCEHDGVASSNNPDEINVGVMMISLVMMIL</sequence>
<dbReference type="GO" id="GO:0000398">
    <property type="term" value="P:mRNA splicing, via spliceosome"/>
    <property type="evidence" value="ECO:0007669"/>
    <property type="project" value="TreeGrafter"/>
</dbReference>
<dbReference type="Pfam" id="PF05011">
    <property type="entry name" value="DBR1"/>
    <property type="match status" value="1"/>
</dbReference>
<organism evidence="2 3">
    <name type="scientific">Ditylenchus dipsaci</name>
    <dbReference type="NCBI Taxonomy" id="166011"/>
    <lineage>
        <taxon>Eukaryota</taxon>
        <taxon>Metazoa</taxon>
        <taxon>Ecdysozoa</taxon>
        <taxon>Nematoda</taxon>
        <taxon>Chromadorea</taxon>
        <taxon>Rhabditida</taxon>
        <taxon>Tylenchina</taxon>
        <taxon>Tylenchomorpha</taxon>
        <taxon>Sphaerularioidea</taxon>
        <taxon>Anguinidae</taxon>
        <taxon>Anguininae</taxon>
        <taxon>Ditylenchus</taxon>
    </lineage>
</organism>
<proteinExistence type="predicted"/>